<organism evidence="1 2">
    <name type="scientific">Pannonibacter tanglangensis</name>
    <dbReference type="NCBI Taxonomy" id="2750084"/>
    <lineage>
        <taxon>Bacteria</taxon>
        <taxon>Pseudomonadati</taxon>
        <taxon>Pseudomonadota</taxon>
        <taxon>Alphaproteobacteria</taxon>
        <taxon>Hyphomicrobiales</taxon>
        <taxon>Stappiaceae</taxon>
        <taxon>Pannonibacter</taxon>
    </lineage>
</organism>
<reference evidence="2" key="1">
    <citation type="submission" date="2020-01" db="EMBL/GenBank/DDBJ databases">
        <authorList>
            <person name="Fang Y."/>
            <person name="Sun R."/>
            <person name="Nie L."/>
            <person name="He J."/>
            <person name="Hao L."/>
            <person name="Wang L."/>
            <person name="Su S."/>
            <person name="Lv E."/>
            <person name="Zhang Z."/>
            <person name="Xie R."/>
            <person name="Liu H."/>
        </authorList>
    </citation>
    <scope>NUCLEOTIDE SEQUENCE [LARGE SCALE GENOMIC DNA]</scope>
    <source>
        <strain evidence="2">XCT-53</strain>
    </source>
</reference>
<dbReference type="RefSeq" id="WP_161708601.1">
    <property type="nucleotide sequence ID" value="NZ_JAABLQ010000001.1"/>
</dbReference>
<dbReference type="EMBL" id="JAABLQ010000001">
    <property type="protein sequence ID" value="NBN78689.1"/>
    <property type="molecule type" value="Genomic_DNA"/>
</dbReference>
<gene>
    <name evidence="1" type="ORF">GWI72_10465</name>
</gene>
<accession>A0A7X5J8G7</accession>
<dbReference type="Proteomes" id="UP000586722">
    <property type="component" value="Unassembled WGS sequence"/>
</dbReference>
<name>A0A7X5J8G7_9HYPH</name>
<dbReference type="AlphaFoldDB" id="A0A7X5J8G7"/>
<comment type="caution">
    <text evidence="1">The sequence shown here is derived from an EMBL/GenBank/DDBJ whole genome shotgun (WGS) entry which is preliminary data.</text>
</comment>
<evidence type="ECO:0000313" key="2">
    <source>
        <dbReference type="Proteomes" id="UP000586722"/>
    </source>
</evidence>
<sequence>MSGDFDLFGNPVEVLSKLRGRPKHEASAEIENKIKMLLALGWSNQRIAAAVGLSLPTLRKNYFQVLKLRECQRDRMNLARAMKLWELGTAGNVAALKAFAQMLERNDLEVLSTRIRDDQPEEVEEDRSKLGKKVRAQLEAEDVANGNSSWGDDLVFRTPVQ</sequence>
<evidence type="ECO:0000313" key="1">
    <source>
        <dbReference type="EMBL" id="NBN78689.1"/>
    </source>
</evidence>
<keyword evidence="2" id="KW-1185">Reference proteome</keyword>
<protein>
    <submittedName>
        <fullName evidence="1">AraC family transcriptional regulator</fullName>
    </submittedName>
</protein>
<proteinExistence type="predicted"/>